<dbReference type="EMBL" id="BX284605">
    <property type="protein sequence ID" value="CDH93307.1"/>
    <property type="molecule type" value="Genomic_DNA"/>
</dbReference>
<feature type="signal peptide" evidence="3">
    <location>
        <begin position="1"/>
        <end position="21"/>
    </location>
</feature>
<dbReference type="WormBase" id="Y57E12B.11">
    <property type="protein sequence ID" value="CE48935"/>
    <property type="gene ID" value="WBGene00235311"/>
</dbReference>
<dbReference type="GeneID" id="24105169"/>
<keyword evidence="2" id="KW-0812">Transmembrane</keyword>
<dbReference type="AlphaFoldDB" id="U4PMI7"/>
<organism evidence="4 5">
    <name type="scientific">Caenorhabditis elegans</name>
    <dbReference type="NCBI Taxonomy" id="6239"/>
    <lineage>
        <taxon>Eukaryota</taxon>
        <taxon>Metazoa</taxon>
        <taxon>Ecdysozoa</taxon>
        <taxon>Nematoda</taxon>
        <taxon>Chromadorea</taxon>
        <taxon>Rhabditida</taxon>
        <taxon>Rhabditina</taxon>
        <taxon>Rhabditomorpha</taxon>
        <taxon>Rhabditoidea</taxon>
        <taxon>Rhabditidae</taxon>
        <taxon>Peloderinae</taxon>
        <taxon>Caenorhabditis</taxon>
    </lineage>
</organism>
<protein>
    <submittedName>
        <fullName evidence="4">MS Related Protein</fullName>
    </submittedName>
</protein>
<dbReference type="HOGENOM" id="CLU_2624252_0_0_1"/>
<evidence type="ECO:0000256" key="3">
    <source>
        <dbReference type="SAM" id="SignalP"/>
    </source>
</evidence>
<dbReference type="CTD" id="24105169"/>
<proteinExistence type="predicted"/>
<dbReference type="PaxDb" id="6239-Y57E12B.11"/>
<dbReference type="Bgee" id="WBGene00235311">
    <property type="expression patterns" value="Expressed in embryo and 2 other cell types or tissues"/>
</dbReference>
<dbReference type="InParanoid" id="U4PMI7"/>
<accession>U4PMI7</accession>
<evidence type="ECO:0000313" key="5">
    <source>
        <dbReference type="Proteomes" id="UP000001940"/>
    </source>
</evidence>
<keyword evidence="5" id="KW-1185">Reference proteome</keyword>
<evidence type="ECO:0000313" key="4">
    <source>
        <dbReference type="EMBL" id="CDH93307.1"/>
    </source>
</evidence>
<evidence type="ECO:0000256" key="2">
    <source>
        <dbReference type="SAM" id="Phobius"/>
    </source>
</evidence>
<feature type="region of interest" description="Disordered" evidence="1">
    <location>
        <begin position="33"/>
        <end position="60"/>
    </location>
</feature>
<feature type="chain" id="PRO_5004652749" evidence="3">
    <location>
        <begin position="22"/>
        <end position="78"/>
    </location>
</feature>
<feature type="compositionally biased region" description="Low complexity" evidence="1">
    <location>
        <begin position="33"/>
        <end position="45"/>
    </location>
</feature>
<sequence>MPSKTFIAVLCLAIVFYMVTAVPVELVEASASSTTSSVTKNSNSSDPTPAGSTETTTKSGNGVSMIFTLIPVAIWLLK</sequence>
<feature type="compositionally biased region" description="Polar residues" evidence="1">
    <location>
        <begin position="46"/>
        <end position="60"/>
    </location>
</feature>
<dbReference type="RefSeq" id="NP_001294767.1">
    <property type="nucleotide sequence ID" value="NM_001307838.1"/>
</dbReference>
<name>U4PMI7_CAEEL</name>
<keyword evidence="2" id="KW-0472">Membrane</keyword>
<gene>
    <name evidence="4" type="ORF">CELE_Y57E12B.11</name>
    <name evidence="4 6" type="ORF">Y57E12B.11</name>
</gene>
<feature type="transmembrane region" description="Helical" evidence="2">
    <location>
        <begin position="59"/>
        <end position="77"/>
    </location>
</feature>
<evidence type="ECO:0000256" key="1">
    <source>
        <dbReference type="SAM" id="MobiDB-lite"/>
    </source>
</evidence>
<dbReference type="Proteomes" id="UP000001940">
    <property type="component" value="Chromosome V"/>
</dbReference>
<dbReference type="KEGG" id="cel:CELE_Y57E12B.11"/>
<dbReference type="AGR" id="WB:WBGene00235311"/>
<keyword evidence="3" id="KW-0732">Signal</keyword>
<reference evidence="4 5" key="1">
    <citation type="journal article" date="1998" name="Science">
        <title>Genome sequence of the nematode C. elegans: a platform for investigating biology.</title>
        <authorList>
            <consortium name="The C. elegans sequencing consortium"/>
            <person name="Sulson J.E."/>
            <person name="Waterston R."/>
        </authorList>
    </citation>
    <scope>NUCLEOTIDE SEQUENCE [LARGE SCALE GENOMIC DNA]</scope>
    <source>
        <strain evidence="4 5">Bristol N2</strain>
    </source>
</reference>
<keyword evidence="2" id="KW-1133">Transmembrane helix</keyword>
<evidence type="ECO:0000313" key="6">
    <source>
        <dbReference type="WormBase" id="Y57E12B.11"/>
    </source>
</evidence>